<name>Q2IDN1_ANADE</name>
<dbReference type="AlphaFoldDB" id="Q2IDN1"/>
<feature type="transmembrane region" description="Helical" evidence="1">
    <location>
        <begin position="209"/>
        <end position="229"/>
    </location>
</feature>
<dbReference type="Proteomes" id="UP000001935">
    <property type="component" value="Chromosome"/>
</dbReference>
<proteinExistence type="predicted"/>
<feature type="transmembrane region" description="Helical" evidence="1">
    <location>
        <begin position="177"/>
        <end position="203"/>
    </location>
</feature>
<organism evidence="2 3">
    <name type="scientific">Anaeromyxobacter dehalogenans (strain 2CP-C)</name>
    <dbReference type="NCBI Taxonomy" id="290397"/>
    <lineage>
        <taxon>Bacteria</taxon>
        <taxon>Pseudomonadati</taxon>
        <taxon>Myxococcota</taxon>
        <taxon>Myxococcia</taxon>
        <taxon>Myxococcales</taxon>
        <taxon>Cystobacterineae</taxon>
        <taxon>Anaeromyxobacteraceae</taxon>
        <taxon>Anaeromyxobacter</taxon>
    </lineage>
</organism>
<reference evidence="2 3" key="1">
    <citation type="submission" date="2006-01" db="EMBL/GenBank/DDBJ databases">
        <title>Complete sequence of Anaeromyxobacter dehalogenans 2CP-C.</title>
        <authorList>
            <consortium name="US DOE Joint Genome Institute"/>
            <person name="Copeland A."/>
            <person name="Lucas S."/>
            <person name="Lapidus A."/>
            <person name="Barry K."/>
            <person name="Detter J.C."/>
            <person name="Glavina T."/>
            <person name="Hammon N."/>
            <person name="Israni S."/>
            <person name="Pitluck S."/>
            <person name="Brettin T."/>
            <person name="Bruce D."/>
            <person name="Han C."/>
            <person name="Tapia R."/>
            <person name="Gilna P."/>
            <person name="Kiss H."/>
            <person name="Schmutz J."/>
            <person name="Larimer F."/>
            <person name="Land M."/>
            <person name="Kyrpides N."/>
            <person name="Anderson I."/>
            <person name="Sanford R.A."/>
            <person name="Ritalahti K.M."/>
            <person name="Thomas H.S."/>
            <person name="Kirby J.R."/>
            <person name="Zhulin I.B."/>
            <person name="Loeffler F.E."/>
            <person name="Richardson P."/>
        </authorList>
    </citation>
    <scope>NUCLEOTIDE SEQUENCE [LARGE SCALE GENOMIC DNA]</scope>
    <source>
        <strain evidence="2 3">2CP-C</strain>
    </source>
</reference>
<keyword evidence="1" id="KW-0812">Transmembrane</keyword>
<dbReference type="KEGG" id="ade:Adeh_2918"/>
<dbReference type="STRING" id="290397.Adeh_2918"/>
<feature type="transmembrane region" description="Helical" evidence="1">
    <location>
        <begin position="95"/>
        <end position="117"/>
    </location>
</feature>
<keyword evidence="1" id="KW-0472">Membrane</keyword>
<evidence type="ECO:0000313" key="2">
    <source>
        <dbReference type="EMBL" id="ABC82688.1"/>
    </source>
</evidence>
<dbReference type="HOGENOM" id="CLU_1163972_0_0_7"/>
<sequence length="238" mass="25102">MTGAWFRRRLDRDPRRWVLLLATLEGLGGLALRVEAWWPEGTRRPDAFSAGWVFAVWCGLAVLAPFFGLVVMIVHGRLIWWTGVLLGGRARPVELHAAGAWAALPFLVGAAPLLLVVPLRLAAVPLEPRPPALERALAAFDASTGALILAAAVASLLSALAYLVYLAEAQGFGWARALLNPWLAGLSGLAMIAAGVAVAALGFREASAPAVLTAIGVVAALAVGAELAARARWREAQR</sequence>
<feature type="transmembrane region" description="Helical" evidence="1">
    <location>
        <begin position="17"/>
        <end position="38"/>
    </location>
</feature>
<feature type="transmembrane region" description="Helical" evidence="1">
    <location>
        <begin position="50"/>
        <end position="74"/>
    </location>
</feature>
<dbReference type="RefSeq" id="WP_011421970.1">
    <property type="nucleotide sequence ID" value="NC_007760.1"/>
</dbReference>
<accession>Q2IDN1</accession>
<gene>
    <name evidence="2" type="ordered locus">Adeh_2918</name>
</gene>
<evidence type="ECO:0008006" key="4">
    <source>
        <dbReference type="Google" id="ProtNLM"/>
    </source>
</evidence>
<evidence type="ECO:0000256" key="1">
    <source>
        <dbReference type="SAM" id="Phobius"/>
    </source>
</evidence>
<feature type="transmembrane region" description="Helical" evidence="1">
    <location>
        <begin position="137"/>
        <end position="165"/>
    </location>
</feature>
<evidence type="ECO:0000313" key="3">
    <source>
        <dbReference type="Proteomes" id="UP000001935"/>
    </source>
</evidence>
<dbReference type="EMBL" id="CP000251">
    <property type="protein sequence ID" value="ABC82688.1"/>
    <property type="molecule type" value="Genomic_DNA"/>
</dbReference>
<protein>
    <recommendedName>
        <fullName evidence="4">Yip1 domain-containing protein</fullName>
    </recommendedName>
</protein>
<keyword evidence="1" id="KW-1133">Transmembrane helix</keyword>